<evidence type="ECO:0000256" key="3">
    <source>
        <dbReference type="ARBA" id="ARBA00022801"/>
    </source>
</evidence>
<dbReference type="Gene3D" id="1.10.287.1040">
    <property type="entry name" value="Exonuclease VII, small subunit"/>
    <property type="match status" value="1"/>
</dbReference>
<dbReference type="InterPro" id="IPR037004">
    <property type="entry name" value="Exonuc_VII_ssu_sf"/>
</dbReference>
<dbReference type="GO" id="GO:0008855">
    <property type="term" value="F:exodeoxyribonuclease VII activity"/>
    <property type="evidence" value="ECO:0007669"/>
    <property type="project" value="InterPro"/>
</dbReference>
<dbReference type="PANTHER" id="PTHR34137">
    <property type="entry name" value="EXODEOXYRIBONUCLEASE 7 SMALL SUBUNIT"/>
    <property type="match status" value="1"/>
</dbReference>
<dbReference type="GO" id="GO:0009318">
    <property type="term" value="C:exodeoxyribonuclease VII complex"/>
    <property type="evidence" value="ECO:0007669"/>
    <property type="project" value="InterPro"/>
</dbReference>
<dbReference type="PANTHER" id="PTHR34137:SF1">
    <property type="entry name" value="EXODEOXYRIBONUCLEASE 7 SMALL SUBUNIT"/>
    <property type="match status" value="1"/>
</dbReference>
<dbReference type="EMBL" id="UINC01001885">
    <property type="protein sequence ID" value="SUZ90332.1"/>
    <property type="molecule type" value="Genomic_DNA"/>
</dbReference>
<evidence type="ECO:0000256" key="2">
    <source>
        <dbReference type="ARBA" id="ARBA00022722"/>
    </source>
</evidence>
<keyword evidence="1" id="KW-0963">Cytoplasm</keyword>
<evidence type="ECO:0000256" key="1">
    <source>
        <dbReference type="ARBA" id="ARBA00022490"/>
    </source>
</evidence>
<dbReference type="PIRSF" id="PIRSF006488">
    <property type="entry name" value="Exonuc_VII_S"/>
    <property type="match status" value="1"/>
</dbReference>
<accession>A0A381REX0</accession>
<dbReference type="GO" id="GO:0006308">
    <property type="term" value="P:DNA catabolic process"/>
    <property type="evidence" value="ECO:0007669"/>
    <property type="project" value="InterPro"/>
</dbReference>
<keyword evidence="3" id="KW-0378">Hydrolase</keyword>
<dbReference type="NCBIfam" id="TIGR01280">
    <property type="entry name" value="xseB"/>
    <property type="match status" value="1"/>
</dbReference>
<dbReference type="Pfam" id="PF02609">
    <property type="entry name" value="Exonuc_VII_S"/>
    <property type="match status" value="1"/>
</dbReference>
<dbReference type="HAMAP" id="MF_00337">
    <property type="entry name" value="Exonuc_7_S"/>
    <property type="match status" value="1"/>
</dbReference>
<gene>
    <name evidence="4" type="ORF">METZ01_LOCUS43186</name>
</gene>
<protein>
    <submittedName>
        <fullName evidence="4">Uncharacterized protein</fullName>
    </submittedName>
</protein>
<sequence>MADKKTNVNFEKSIKELEKLVELLESGDLSLEDSLKSFEKGIKLTRLCKEHLNKAELKVQKLIEESGDLTTVSKKNV</sequence>
<dbReference type="InterPro" id="IPR003761">
    <property type="entry name" value="Exonuc_VII_S"/>
</dbReference>
<dbReference type="AlphaFoldDB" id="A0A381REX0"/>
<evidence type="ECO:0000313" key="4">
    <source>
        <dbReference type="EMBL" id="SUZ90332.1"/>
    </source>
</evidence>
<dbReference type="GO" id="GO:0005829">
    <property type="term" value="C:cytosol"/>
    <property type="evidence" value="ECO:0007669"/>
    <property type="project" value="TreeGrafter"/>
</dbReference>
<proteinExistence type="inferred from homology"/>
<name>A0A381REX0_9ZZZZ</name>
<dbReference type="NCBIfam" id="NF002140">
    <property type="entry name" value="PRK00977.1-4"/>
    <property type="match status" value="1"/>
</dbReference>
<keyword evidence="2" id="KW-0540">Nuclease</keyword>
<dbReference type="SUPFAM" id="SSF116842">
    <property type="entry name" value="XseB-like"/>
    <property type="match status" value="1"/>
</dbReference>
<reference evidence="4" key="1">
    <citation type="submission" date="2018-05" db="EMBL/GenBank/DDBJ databases">
        <authorList>
            <person name="Lanie J.A."/>
            <person name="Ng W.-L."/>
            <person name="Kazmierczak K.M."/>
            <person name="Andrzejewski T.M."/>
            <person name="Davidsen T.M."/>
            <person name="Wayne K.J."/>
            <person name="Tettelin H."/>
            <person name="Glass J.I."/>
            <person name="Rusch D."/>
            <person name="Podicherti R."/>
            <person name="Tsui H.-C.T."/>
            <person name="Winkler M.E."/>
        </authorList>
    </citation>
    <scope>NUCLEOTIDE SEQUENCE</scope>
</reference>
<organism evidence="4">
    <name type="scientific">marine metagenome</name>
    <dbReference type="NCBI Taxonomy" id="408172"/>
    <lineage>
        <taxon>unclassified sequences</taxon>
        <taxon>metagenomes</taxon>
        <taxon>ecological metagenomes</taxon>
    </lineage>
</organism>